<keyword evidence="2" id="KW-0805">Transcription regulation</keyword>
<evidence type="ECO:0000256" key="2">
    <source>
        <dbReference type="ARBA" id="ARBA00023015"/>
    </source>
</evidence>
<dbReference type="Gene3D" id="1.10.10.10">
    <property type="entry name" value="Winged helix-like DNA-binding domain superfamily/Winged helix DNA-binding domain"/>
    <property type="match status" value="1"/>
</dbReference>
<dbReference type="InterPro" id="IPR036388">
    <property type="entry name" value="WH-like_DNA-bd_sf"/>
</dbReference>
<dbReference type="InterPro" id="IPR013249">
    <property type="entry name" value="RNA_pol_sigma70_r4_t2"/>
</dbReference>
<protein>
    <submittedName>
        <fullName evidence="7">Sigma-70 family RNA polymerase sigma factor</fullName>
    </submittedName>
</protein>
<sequence>MTEKEAIYCELLVLRCRQGQRAALEELVRTWERPLFYFVRRLIDNEDEARQVLQQTWVSVLQGLGRLREPRKLPAWLYTIARITALTHLRRQYGEKAMSRANESVPFQEANDGQRDFDNAEQIHYGLGRLSLIHREVLTLFFLQDLSLEEIASVLEVPVGTVKSRLHHAKRMLKAILVREESSHE</sequence>
<dbReference type="InterPro" id="IPR007627">
    <property type="entry name" value="RNA_pol_sigma70_r2"/>
</dbReference>
<dbReference type="SUPFAM" id="SSF88946">
    <property type="entry name" value="Sigma2 domain of RNA polymerase sigma factors"/>
    <property type="match status" value="1"/>
</dbReference>
<evidence type="ECO:0000313" key="8">
    <source>
        <dbReference type="Proteomes" id="UP001431776"/>
    </source>
</evidence>
<evidence type="ECO:0000256" key="4">
    <source>
        <dbReference type="ARBA" id="ARBA00023163"/>
    </source>
</evidence>
<dbReference type="InterPro" id="IPR013324">
    <property type="entry name" value="RNA_pol_sigma_r3/r4-like"/>
</dbReference>
<dbReference type="GO" id="GO:0016987">
    <property type="term" value="F:sigma factor activity"/>
    <property type="evidence" value="ECO:0007669"/>
    <property type="project" value="UniProtKB-KW"/>
</dbReference>
<reference evidence="7" key="1">
    <citation type="submission" date="2023-05" db="EMBL/GenBank/DDBJ databases">
        <title>Anaerotaeda fermentans gen. nov., sp. nov., a novel anaerobic planctomycete of the new family within the order Sedimentisphaerales isolated from Taman Peninsula, Russia.</title>
        <authorList>
            <person name="Khomyakova M.A."/>
            <person name="Merkel A.Y."/>
            <person name="Slobodkin A.I."/>
        </authorList>
    </citation>
    <scope>NUCLEOTIDE SEQUENCE</scope>
    <source>
        <strain evidence="7">M17dextr</strain>
    </source>
</reference>
<accession>A0AAW6TYL2</accession>
<evidence type="ECO:0000313" key="7">
    <source>
        <dbReference type="EMBL" id="MDI6450786.1"/>
    </source>
</evidence>
<keyword evidence="8" id="KW-1185">Reference proteome</keyword>
<gene>
    <name evidence="7" type="ORF">QJ522_17130</name>
</gene>
<proteinExistence type="inferred from homology"/>
<comment type="similarity">
    <text evidence="1">Belongs to the sigma-70 factor family. ECF subfamily.</text>
</comment>
<evidence type="ECO:0000259" key="6">
    <source>
        <dbReference type="Pfam" id="PF08281"/>
    </source>
</evidence>
<evidence type="ECO:0000256" key="3">
    <source>
        <dbReference type="ARBA" id="ARBA00023082"/>
    </source>
</evidence>
<dbReference type="InterPro" id="IPR013325">
    <property type="entry name" value="RNA_pol_sigma_r2"/>
</dbReference>
<dbReference type="GO" id="GO:0006352">
    <property type="term" value="P:DNA-templated transcription initiation"/>
    <property type="evidence" value="ECO:0007669"/>
    <property type="project" value="InterPro"/>
</dbReference>
<dbReference type="InterPro" id="IPR014284">
    <property type="entry name" value="RNA_pol_sigma-70_dom"/>
</dbReference>
<dbReference type="EMBL" id="JASCXX010000024">
    <property type="protein sequence ID" value="MDI6450786.1"/>
    <property type="molecule type" value="Genomic_DNA"/>
</dbReference>
<dbReference type="PANTHER" id="PTHR43133">
    <property type="entry name" value="RNA POLYMERASE ECF-TYPE SIGMA FACTO"/>
    <property type="match status" value="1"/>
</dbReference>
<comment type="caution">
    <text evidence="7">The sequence shown here is derived from an EMBL/GenBank/DDBJ whole genome shotgun (WGS) entry which is preliminary data.</text>
</comment>
<evidence type="ECO:0000256" key="1">
    <source>
        <dbReference type="ARBA" id="ARBA00010641"/>
    </source>
</evidence>
<dbReference type="NCBIfam" id="TIGR02937">
    <property type="entry name" value="sigma70-ECF"/>
    <property type="match status" value="1"/>
</dbReference>
<name>A0AAW6TYL2_9BACT</name>
<dbReference type="Gene3D" id="1.10.1740.10">
    <property type="match status" value="1"/>
</dbReference>
<dbReference type="Pfam" id="PF04542">
    <property type="entry name" value="Sigma70_r2"/>
    <property type="match status" value="1"/>
</dbReference>
<feature type="domain" description="RNA polymerase sigma-70 region 2" evidence="5">
    <location>
        <begin position="27"/>
        <end position="92"/>
    </location>
</feature>
<dbReference type="Proteomes" id="UP001431776">
    <property type="component" value="Unassembled WGS sequence"/>
</dbReference>
<dbReference type="PANTHER" id="PTHR43133:SF51">
    <property type="entry name" value="RNA POLYMERASE SIGMA FACTOR"/>
    <property type="match status" value="1"/>
</dbReference>
<feature type="domain" description="RNA polymerase sigma factor 70 region 4 type 2" evidence="6">
    <location>
        <begin position="122"/>
        <end position="173"/>
    </location>
</feature>
<dbReference type="SUPFAM" id="SSF88659">
    <property type="entry name" value="Sigma3 and sigma4 domains of RNA polymerase sigma factors"/>
    <property type="match status" value="1"/>
</dbReference>
<dbReference type="CDD" id="cd06171">
    <property type="entry name" value="Sigma70_r4"/>
    <property type="match status" value="1"/>
</dbReference>
<organism evidence="7 8">
    <name type="scientific">Anaerobaca lacustris</name>
    <dbReference type="NCBI Taxonomy" id="3044600"/>
    <lineage>
        <taxon>Bacteria</taxon>
        <taxon>Pseudomonadati</taxon>
        <taxon>Planctomycetota</taxon>
        <taxon>Phycisphaerae</taxon>
        <taxon>Sedimentisphaerales</taxon>
        <taxon>Anaerobacaceae</taxon>
        <taxon>Anaerobaca</taxon>
    </lineage>
</organism>
<dbReference type="RefSeq" id="WP_349246196.1">
    <property type="nucleotide sequence ID" value="NZ_JASCXX010000024.1"/>
</dbReference>
<dbReference type="AlphaFoldDB" id="A0AAW6TYL2"/>
<dbReference type="Pfam" id="PF08281">
    <property type="entry name" value="Sigma70_r4_2"/>
    <property type="match status" value="1"/>
</dbReference>
<dbReference type="InterPro" id="IPR039425">
    <property type="entry name" value="RNA_pol_sigma-70-like"/>
</dbReference>
<keyword evidence="3" id="KW-0731">Sigma factor</keyword>
<evidence type="ECO:0000259" key="5">
    <source>
        <dbReference type="Pfam" id="PF04542"/>
    </source>
</evidence>
<dbReference type="GO" id="GO:0003677">
    <property type="term" value="F:DNA binding"/>
    <property type="evidence" value="ECO:0007669"/>
    <property type="project" value="InterPro"/>
</dbReference>
<keyword evidence="4" id="KW-0804">Transcription</keyword>